<feature type="region of interest" description="Disordered" evidence="1">
    <location>
        <begin position="86"/>
        <end position="117"/>
    </location>
</feature>
<keyword evidence="3" id="KW-1185">Reference proteome</keyword>
<evidence type="ECO:0000256" key="1">
    <source>
        <dbReference type="SAM" id="MobiDB-lite"/>
    </source>
</evidence>
<accession>A0A026W411</accession>
<dbReference type="Proteomes" id="UP000053097">
    <property type="component" value="Unassembled WGS sequence"/>
</dbReference>
<dbReference type="EMBL" id="KK107499">
    <property type="protein sequence ID" value="EZA49784.1"/>
    <property type="molecule type" value="Genomic_DNA"/>
</dbReference>
<dbReference type="AlphaFoldDB" id="A0A026W411"/>
<reference evidence="2 3" key="1">
    <citation type="journal article" date="2014" name="Curr. Biol.">
        <title>The genome of the clonal raider ant Cerapachys biroi.</title>
        <authorList>
            <person name="Oxley P.R."/>
            <person name="Ji L."/>
            <person name="Fetter-Pruneda I."/>
            <person name="McKenzie S.K."/>
            <person name="Li C."/>
            <person name="Hu H."/>
            <person name="Zhang G."/>
            <person name="Kronauer D.J."/>
        </authorList>
    </citation>
    <scope>NUCLEOTIDE SEQUENCE [LARGE SCALE GENOMIC DNA]</scope>
</reference>
<protein>
    <submittedName>
        <fullName evidence="2">Uncharacterized protein</fullName>
    </submittedName>
</protein>
<evidence type="ECO:0000313" key="3">
    <source>
        <dbReference type="Proteomes" id="UP000053097"/>
    </source>
</evidence>
<evidence type="ECO:0000313" key="2">
    <source>
        <dbReference type="EMBL" id="EZA49784.1"/>
    </source>
</evidence>
<sequence>MRLNASQRYLVKDFASWTLMTSPVVQGPREEPTSVGDGRGIVAPSRELPSAAARGWLWLLTELGGPAGQLCASPAVWYSAARLGRSRPRRRGGVVQAGEDQPGTAQRRRSIPEERTSERARVFTVHCRIEGERRVILQKRRIQ</sequence>
<name>A0A026W411_OOCBI</name>
<organism evidence="2 3">
    <name type="scientific">Ooceraea biroi</name>
    <name type="common">Clonal raider ant</name>
    <name type="synonym">Cerapachys biroi</name>
    <dbReference type="NCBI Taxonomy" id="2015173"/>
    <lineage>
        <taxon>Eukaryota</taxon>
        <taxon>Metazoa</taxon>
        <taxon>Ecdysozoa</taxon>
        <taxon>Arthropoda</taxon>
        <taxon>Hexapoda</taxon>
        <taxon>Insecta</taxon>
        <taxon>Pterygota</taxon>
        <taxon>Neoptera</taxon>
        <taxon>Endopterygota</taxon>
        <taxon>Hymenoptera</taxon>
        <taxon>Apocrita</taxon>
        <taxon>Aculeata</taxon>
        <taxon>Formicoidea</taxon>
        <taxon>Formicidae</taxon>
        <taxon>Dorylinae</taxon>
        <taxon>Ooceraea</taxon>
    </lineage>
</organism>
<gene>
    <name evidence="2" type="ORF">X777_11656</name>
</gene>
<proteinExistence type="predicted"/>